<dbReference type="Pfam" id="PF01061">
    <property type="entry name" value="ABC2_membrane"/>
    <property type="match status" value="1"/>
</dbReference>
<keyword evidence="2" id="KW-0813">Transport</keyword>
<dbReference type="SMART" id="SM00382">
    <property type="entry name" value="AAA"/>
    <property type="match status" value="1"/>
</dbReference>
<keyword evidence="4" id="KW-0547">Nucleotide-binding</keyword>
<dbReference type="SUPFAM" id="SSF52540">
    <property type="entry name" value="P-loop containing nucleoside triphosphate hydrolases"/>
    <property type="match status" value="1"/>
</dbReference>
<dbReference type="Proteomes" id="UP000736335">
    <property type="component" value="Unassembled WGS sequence"/>
</dbReference>
<feature type="transmembrane region" description="Helical" evidence="9">
    <location>
        <begin position="767"/>
        <end position="794"/>
    </location>
</feature>
<dbReference type="AlphaFoldDB" id="A0A9P6HT50"/>
<keyword evidence="3 9" id="KW-0812">Transmembrane</keyword>
<evidence type="ECO:0000313" key="12">
    <source>
        <dbReference type="EMBL" id="KAF9793152.1"/>
    </source>
</evidence>
<keyword evidence="10" id="KW-0732">Signal</keyword>
<dbReference type="PANTHER" id="PTHR48041:SF139">
    <property type="entry name" value="PROTEIN SCARLET"/>
    <property type="match status" value="1"/>
</dbReference>
<feature type="transmembrane region" description="Helical" evidence="9">
    <location>
        <begin position="806"/>
        <end position="828"/>
    </location>
</feature>
<keyword evidence="5" id="KW-0067">ATP-binding</keyword>
<reference evidence="12" key="2">
    <citation type="submission" date="2020-11" db="EMBL/GenBank/DDBJ databases">
        <authorList>
            <consortium name="DOE Joint Genome Institute"/>
            <person name="Kuo A."/>
            <person name="Miyauchi S."/>
            <person name="Kiss E."/>
            <person name="Drula E."/>
            <person name="Kohler A."/>
            <person name="Sanchez-Garcia M."/>
            <person name="Andreopoulos B."/>
            <person name="Barry K.W."/>
            <person name="Bonito G."/>
            <person name="Buee M."/>
            <person name="Carver A."/>
            <person name="Chen C."/>
            <person name="Cichocki N."/>
            <person name="Clum A."/>
            <person name="Culley D."/>
            <person name="Crous P.W."/>
            <person name="Fauchery L."/>
            <person name="Girlanda M."/>
            <person name="Hayes R."/>
            <person name="Keri Z."/>
            <person name="Labutti K."/>
            <person name="Lipzen A."/>
            <person name="Lombard V."/>
            <person name="Magnuson J."/>
            <person name="Maillard F."/>
            <person name="Morin E."/>
            <person name="Murat C."/>
            <person name="Nolan M."/>
            <person name="Ohm R."/>
            <person name="Pangilinan J."/>
            <person name="Pereira M."/>
            <person name="Perotto S."/>
            <person name="Peter M."/>
            <person name="Riley R."/>
            <person name="Sitrit Y."/>
            <person name="Stielow B."/>
            <person name="Szollosi G."/>
            <person name="Zifcakova L."/>
            <person name="Stursova M."/>
            <person name="Spatafora J.W."/>
            <person name="Tedersoo L."/>
            <person name="Vaario L.-M."/>
            <person name="Yamada A."/>
            <person name="Yan M."/>
            <person name="Wang P."/>
            <person name="Xu J."/>
            <person name="Bruns T."/>
            <person name="Baldrian P."/>
            <person name="Vilgalys R."/>
            <person name="Henrissat B."/>
            <person name="Grigoriev I.V."/>
            <person name="Hibbett D."/>
            <person name="Nagy L.G."/>
            <person name="Martin F.M."/>
        </authorList>
    </citation>
    <scope>NUCLEOTIDE SEQUENCE</scope>
    <source>
        <strain evidence="12">UH-Tt-Lm1</strain>
    </source>
</reference>
<dbReference type="InterPro" id="IPR050352">
    <property type="entry name" value="ABCG_transporters"/>
</dbReference>
<feature type="region of interest" description="Disordered" evidence="8">
    <location>
        <begin position="629"/>
        <end position="655"/>
    </location>
</feature>
<feature type="transmembrane region" description="Helical" evidence="9">
    <location>
        <begin position="921"/>
        <end position="941"/>
    </location>
</feature>
<dbReference type="PANTHER" id="PTHR48041">
    <property type="entry name" value="ABC TRANSPORTER G FAMILY MEMBER 28"/>
    <property type="match status" value="1"/>
</dbReference>
<organism evidence="12 13">
    <name type="scientific">Thelephora terrestris</name>
    <dbReference type="NCBI Taxonomy" id="56493"/>
    <lineage>
        <taxon>Eukaryota</taxon>
        <taxon>Fungi</taxon>
        <taxon>Dikarya</taxon>
        <taxon>Basidiomycota</taxon>
        <taxon>Agaricomycotina</taxon>
        <taxon>Agaricomycetes</taxon>
        <taxon>Thelephorales</taxon>
        <taxon>Thelephoraceae</taxon>
        <taxon>Thelephora</taxon>
    </lineage>
</organism>
<feature type="signal peptide" evidence="10">
    <location>
        <begin position="1"/>
        <end position="19"/>
    </location>
</feature>
<dbReference type="GO" id="GO:0140359">
    <property type="term" value="F:ABC-type transporter activity"/>
    <property type="evidence" value="ECO:0007669"/>
    <property type="project" value="InterPro"/>
</dbReference>
<sequence>MILAPLVLGLLSGGTLVLAQSCQNYGLSQGSSCLCPPGFGGSDCSSPACGGTMFQGSSRKTAPSLGNLTSAGCTCQGGWTGVGCDVCTSSAACQSGYVSQNPTNANGVAGSDVGQNDTMVCNSGARIWAAGQMSCSVINPTLQGIFPGATTLNIIRTLDPAHSPMPNLTSLPTSNTASAQLFYDGVEQFFCTADSCTQSVTDTDPSTWECQNLMCTCIPNTTFCGAVPSKNLTSTLNQLNGALTITCSSNTTCSFGQTLLNSLFGASGLTLSPCSFGECVRQSVIDGTSNTTTSSSTKQHSDLSGGVIAGLAVVCGLIGLALLLFLVGWLSQRKARRIASNSLTKRGGYSLEWNDISYIIPTGSVGFRPFWGAAKGGRINNNDKVILDNVSGRVDPGEMMAILGPSGAGKTTLIEILSKKSKSGVVTGRVSHHGTGSLPRIGFVAQQDLLPSTLTVSEALLFAARLRLPESVSEVDKVMLVDDVMEKLGIESLRNTQIGDDGKRGISGGEMRRVSIGLELVALPDILILDEPTSGLDSVSASKVASVLRSVAHDPEHPTVVIASVHQPNSQLYQKFDKVLVLSHGRTMYSGPGGFAPSQELASRGIPYPQGYNVADHLLDVASDPPAHLFQSGTQGRGSEEGNASLEKGYPPSGPRLWNAPGRASYATTFLTQLEVLSGREWKILRRDKSLFLTHVLVSAVLGVFCGGLYYKTGVTIAGFQSRVGCLFFLGALIAFSSLSALYNLMQLRPLFLRERASSYYSPTAWLLSRFIFDVIPLRLIPNIIVATITYWMTGLAGDAAHFFKFLFIIVLYTLAMTLWNFLLAVVFENGGIATLVSALSALYQMTFAGFFVHLQSIPPVLRWLQWLCPLKYALEALCVNEVGSGLMIVDTLEGVPVNISASVIMTLLFGFSPNAYYRDVLVFCAFVGGFAAMVVFAVWFKVRERR</sequence>
<dbReference type="GO" id="GO:0016887">
    <property type="term" value="F:ATP hydrolysis activity"/>
    <property type="evidence" value="ECO:0007669"/>
    <property type="project" value="InterPro"/>
</dbReference>
<keyword evidence="13" id="KW-1185">Reference proteome</keyword>
<evidence type="ECO:0000256" key="4">
    <source>
        <dbReference type="ARBA" id="ARBA00022741"/>
    </source>
</evidence>
<feature type="chain" id="PRO_5040275534" evidence="10">
    <location>
        <begin position="20"/>
        <end position="947"/>
    </location>
</feature>
<dbReference type="Pfam" id="PF00005">
    <property type="entry name" value="ABC_tran"/>
    <property type="match status" value="1"/>
</dbReference>
<dbReference type="GO" id="GO:0005524">
    <property type="term" value="F:ATP binding"/>
    <property type="evidence" value="ECO:0007669"/>
    <property type="project" value="UniProtKB-KW"/>
</dbReference>
<dbReference type="InterPro" id="IPR017871">
    <property type="entry name" value="ABC_transporter-like_CS"/>
</dbReference>
<accession>A0A9P6HT50</accession>
<evidence type="ECO:0000256" key="2">
    <source>
        <dbReference type="ARBA" id="ARBA00022448"/>
    </source>
</evidence>
<dbReference type="PROSITE" id="PS50893">
    <property type="entry name" value="ABC_TRANSPORTER_2"/>
    <property type="match status" value="1"/>
</dbReference>
<evidence type="ECO:0000259" key="11">
    <source>
        <dbReference type="PROSITE" id="PS50893"/>
    </source>
</evidence>
<dbReference type="InterPro" id="IPR003593">
    <property type="entry name" value="AAA+_ATPase"/>
</dbReference>
<dbReference type="InterPro" id="IPR003439">
    <property type="entry name" value="ABC_transporter-like_ATP-bd"/>
</dbReference>
<evidence type="ECO:0000256" key="8">
    <source>
        <dbReference type="SAM" id="MobiDB-lite"/>
    </source>
</evidence>
<evidence type="ECO:0000256" key="6">
    <source>
        <dbReference type="ARBA" id="ARBA00022989"/>
    </source>
</evidence>
<keyword evidence="7 9" id="KW-0472">Membrane</keyword>
<feature type="transmembrane region" description="Helical" evidence="9">
    <location>
        <begin position="690"/>
        <end position="710"/>
    </location>
</feature>
<comment type="caution">
    <text evidence="12">The sequence shown here is derived from an EMBL/GenBank/DDBJ whole genome shotgun (WGS) entry which is preliminary data.</text>
</comment>
<keyword evidence="6 9" id="KW-1133">Transmembrane helix</keyword>
<dbReference type="InterPro" id="IPR000742">
    <property type="entry name" value="EGF"/>
</dbReference>
<feature type="transmembrane region" description="Helical" evidence="9">
    <location>
        <begin position="722"/>
        <end position="746"/>
    </location>
</feature>
<feature type="domain" description="ABC transporter" evidence="11">
    <location>
        <begin position="351"/>
        <end position="609"/>
    </location>
</feature>
<dbReference type="PROSITE" id="PS00211">
    <property type="entry name" value="ABC_TRANSPORTER_1"/>
    <property type="match status" value="1"/>
</dbReference>
<feature type="transmembrane region" description="Helical" evidence="9">
    <location>
        <begin position="303"/>
        <end position="330"/>
    </location>
</feature>
<dbReference type="GO" id="GO:0016020">
    <property type="term" value="C:membrane"/>
    <property type="evidence" value="ECO:0007669"/>
    <property type="project" value="UniProtKB-SubCell"/>
</dbReference>
<evidence type="ECO:0000313" key="13">
    <source>
        <dbReference type="Proteomes" id="UP000736335"/>
    </source>
</evidence>
<dbReference type="Gene3D" id="3.40.50.300">
    <property type="entry name" value="P-loop containing nucleotide triphosphate hydrolases"/>
    <property type="match status" value="1"/>
</dbReference>
<dbReference type="OrthoDB" id="66620at2759"/>
<evidence type="ECO:0000256" key="5">
    <source>
        <dbReference type="ARBA" id="ARBA00022840"/>
    </source>
</evidence>
<evidence type="ECO:0000256" key="1">
    <source>
        <dbReference type="ARBA" id="ARBA00004141"/>
    </source>
</evidence>
<gene>
    <name evidence="12" type="ORF">BJ322DRAFT_1033036</name>
</gene>
<name>A0A9P6HT50_9AGAM</name>
<proteinExistence type="predicted"/>
<reference evidence="12" key="1">
    <citation type="journal article" date="2020" name="Nat. Commun.">
        <title>Large-scale genome sequencing of mycorrhizal fungi provides insights into the early evolution of symbiotic traits.</title>
        <authorList>
            <person name="Miyauchi S."/>
            <person name="Kiss E."/>
            <person name="Kuo A."/>
            <person name="Drula E."/>
            <person name="Kohler A."/>
            <person name="Sanchez-Garcia M."/>
            <person name="Morin E."/>
            <person name="Andreopoulos B."/>
            <person name="Barry K.W."/>
            <person name="Bonito G."/>
            <person name="Buee M."/>
            <person name="Carver A."/>
            <person name="Chen C."/>
            <person name="Cichocki N."/>
            <person name="Clum A."/>
            <person name="Culley D."/>
            <person name="Crous P.W."/>
            <person name="Fauchery L."/>
            <person name="Girlanda M."/>
            <person name="Hayes R.D."/>
            <person name="Keri Z."/>
            <person name="LaButti K."/>
            <person name="Lipzen A."/>
            <person name="Lombard V."/>
            <person name="Magnuson J."/>
            <person name="Maillard F."/>
            <person name="Murat C."/>
            <person name="Nolan M."/>
            <person name="Ohm R.A."/>
            <person name="Pangilinan J."/>
            <person name="Pereira M.F."/>
            <person name="Perotto S."/>
            <person name="Peter M."/>
            <person name="Pfister S."/>
            <person name="Riley R."/>
            <person name="Sitrit Y."/>
            <person name="Stielow J.B."/>
            <person name="Szollosi G."/>
            <person name="Zifcakova L."/>
            <person name="Stursova M."/>
            <person name="Spatafora J.W."/>
            <person name="Tedersoo L."/>
            <person name="Vaario L.M."/>
            <person name="Yamada A."/>
            <person name="Yan M."/>
            <person name="Wang P."/>
            <person name="Xu J."/>
            <person name="Bruns T."/>
            <person name="Baldrian P."/>
            <person name="Vilgalys R."/>
            <person name="Dunand C."/>
            <person name="Henrissat B."/>
            <person name="Grigoriev I.V."/>
            <person name="Hibbett D."/>
            <person name="Nagy L.G."/>
            <person name="Martin F.M."/>
        </authorList>
    </citation>
    <scope>NUCLEOTIDE SEQUENCE</scope>
    <source>
        <strain evidence="12">UH-Tt-Lm1</strain>
    </source>
</reference>
<protein>
    <submittedName>
        <fullName evidence="12">ABC transporter</fullName>
    </submittedName>
</protein>
<evidence type="ECO:0000256" key="9">
    <source>
        <dbReference type="SAM" id="Phobius"/>
    </source>
</evidence>
<feature type="transmembrane region" description="Helical" evidence="9">
    <location>
        <begin position="835"/>
        <end position="855"/>
    </location>
</feature>
<evidence type="ECO:0000256" key="3">
    <source>
        <dbReference type="ARBA" id="ARBA00022692"/>
    </source>
</evidence>
<evidence type="ECO:0000256" key="7">
    <source>
        <dbReference type="ARBA" id="ARBA00023136"/>
    </source>
</evidence>
<dbReference type="PROSITE" id="PS01186">
    <property type="entry name" value="EGF_2"/>
    <property type="match status" value="1"/>
</dbReference>
<dbReference type="InterPro" id="IPR027417">
    <property type="entry name" value="P-loop_NTPase"/>
</dbReference>
<dbReference type="EMBL" id="WIUZ02000001">
    <property type="protein sequence ID" value="KAF9793152.1"/>
    <property type="molecule type" value="Genomic_DNA"/>
</dbReference>
<dbReference type="InterPro" id="IPR013525">
    <property type="entry name" value="ABC2_TM"/>
</dbReference>
<evidence type="ECO:0000256" key="10">
    <source>
        <dbReference type="SAM" id="SignalP"/>
    </source>
</evidence>
<comment type="subcellular location">
    <subcellularLocation>
        <location evidence="1">Membrane</location>
        <topology evidence="1">Multi-pass membrane protein</topology>
    </subcellularLocation>
</comment>